<feature type="transmembrane region" description="Helical" evidence="10">
    <location>
        <begin position="169"/>
        <end position="193"/>
    </location>
</feature>
<accession>A0A163LWI4</accession>
<evidence type="ECO:0000256" key="5">
    <source>
        <dbReference type="ARBA" id="ARBA00022475"/>
    </source>
</evidence>
<feature type="transmembrane region" description="Helical" evidence="10">
    <location>
        <begin position="361"/>
        <end position="379"/>
    </location>
</feature>
<evidence type="ECO:0000256" key="3">
    <source>
        <dbReference type="ARBA" id="ARBA00022106"/>
    </source>
</evidence>
<dbReference type="Pfam" id="PF01554">
    <property type="entry name" value="MatE"/>
    <property type="match status" value="2"/>
</dbReference>
<dbReference type="RefSeq" id="WP_036642710.1">
    <property type="nucleotide sequence ID" value="NZ_CBCSBX010000012.1"/>
</dbReference>
<feature type="transmembrane region" description="Helical" evidence="10">
    <location>
        <begin position="64"/>
        <end position="83"/>
    </location>
</feature>
<reference evidence="11" key="1">
    <citation type="journal article" date="2016" name="Genome Announc.">
        <title>Draft genomes of two strains of Paenibacillus glucanolyticus with capability to degrade lignocellulose.</title>
        <authorList>
            <person name="Mathews S.L."/>
            <person name="Pawlak J."/>
            <person name="Grunden A.M."/>
        </authorList>
    </citation>
    <scope>NUCLEOTIDE SEQUENCE [LARGE SCALE GENOMIC DNA]</scope>
    <source>
        <strain evidence="11">SLM1</strain>
    </source>
</reference>
<organism evidence="11 12">
    <name type="scientific">Paenibacillus glucanolyticus</name>
    <dbReference type="NCBI Taxonomy" id="59843"/>
    <lineage>
        <taxon>Bacteria</taxon>
        <taxon>Bacillati</taxon>
        <taxon>Bacillota</taxon>
        <taxon>Bacilli</taxon>
        <taxon>Bacillales</taxon>
        <taxon>Paenibacillaceae</taxon>
        <taxon>Paenibacillus</taxon>
    </lineage>
</organism>
<dbReference type="InterPro" id="IPR045070">
    <property type="entry name" value="MATE_MepA-like"/>
</dbReference>
<dbReference type="AlphaFoldDB" id="A0A163LWI4"/>
<dbReference type="PANTHER" id="PTHR43823:SF4">
    <property type="entry name" value="SPORULATION PROTEIN YKVU"/>
    <property type="match status" value="1"/>
</dbReference>
<protein>
    <recommendedName>
        <fullName evidence="3">Multidrug export protein MepA</fullName>
    </recommendedName>
</protein>
<dbReference type="GO" id="GO:0015297">
    <property type="term" value="F:antiporter activity"/>
    <property type="evidence" value="ECO:0007669"/>
    <property type="project" value="InterPro"/>
</dbReference>
<evidence type="ECO:0000256" key="1">
    <source>
        <dbReference type="ARBA" id="ARBA00004651"/>
    </source>
</evidence>
<gene>
    <name evidence="11" type="ORF">AWU65_22630</name>
</gene>
<dbReference type="PIRSF" id="PIRSF006603">
    <property type="entry name" value="DinF"/>
    <property type="match status" value="1"/>
</dbReference>
<dbReference type="STRING" id="59843.A3958_21905"/>
<keyword evidence="4" id="KW-0813">Transport</keyword>
<evidence type="ECO:0000256" key="7">
    <source>
        <dbReference type="ARBA" id="ARBA00022989"/>
    </source>
</evidence>
<keyword evidence="7 10" id="KW-1133">Transmembrane helix</keyword>
<comment type="subcellular location">
    <subcellularLocation>
        <location evidence="1">Cell membrane</location>
        <topology evidence="1">Multi-pass membrane protein</topology>
    </subcellularLocation>
</comment>
<feature type="transmembrane region" description="Helical" evidence="10">
    <location>
        <begin position="237"/>
        <end position="260"/>
    </location>
</feature>
<name>A0A163LWI4_9BACL</name>
<keyword evidence="8 10" id="KW-0472">Membrane</keyword>
<proteinExistence type="inferred from homology"/>
<feature type="transmembrane region" description="Helical" evidence="10">
    <location>
        <begin position="420"/>
        <end position="439"/>
    </location>
</feature>
<comment type="caution">
    <text evidence="11">The sequence shown here is derived from an EMBL/GenBank/DDBJ whole genome shotgun (WGS) entry which is preliminary data.</text>
</comment>
<dbReference type="PANTHER" id="PTHR43823">
    <property type="entry name" value="SPORULATION PROTEIN YKVU"/>
    <property type="match status" value="1"/>
</dbReference>
<dbReference type="GO" id="GO:0005886">
    <property type="term" value="C:plasma membrane"/>
    <property type="evidence" value="ECO:0007669"/>
    <property type="project" value="UniProtKB-SubCell"/>
</dbReference>
<dbReference type="InterPro" id="IPR051327">
    <property type="entry name" value="MATE_MepA_subfamily"/>
</dbReference>
<dbReference type="CDD" id="cd13143">
    <property type="entry name" value="MATE_MepA_like"/>
    <property type="match status" value="1"/>
</dbReference>
<evidence type="ECO:0000256" key="9">
    <source>
        <dbReference type="ARBA" id="ARBA00023251"/>
    </source>
</evidence>
<dbReference type="GeneID" id="97555921"/>
<evidence type="ECO:0000313" key="11">
    <source>
        <dbReference type="EMBL" id="KZS48532.1"/>
    </source>
</evidence>
<feature type="transmembrane region" description="Helical" evidence="10">
    <location>
        <begin position="280"/>
        <end position="303"/>
    </location>
</feature>
<feature type="transmembrane region" description="Helical" evidence="10">
    <location>
        <begin position="141"/>
        <end position="162"/>
    </location>
</feature>
<keyword evidence="6 10" id="KW-0812">Transmembrane</keyword>
<feature type="transmembrane region" description="Helical" evidence="10">
    <location>
        <begin position="391"/>
        <end position="414"/>
    </location>
</feature>
<evidence type="ECO:0000256" key="4">
    <source>
        <dbReference type="ARBA" id="ARBA00022448"/>
    </source>
</evidence>
<dbReference type="OrthoDB" id="9811110at2"/>
<feature type="transmembrane region" description="Helical" evidence="10">
    <location>
        <begin position="199"/>
        <end position="216"/>
    </location>
</feature>
<feature type="transmembrane region" description="Helical" evidence="10">
    <location>
        <begin position="95"/>
        <end position="121"/>
    </location>
</feature>
<dbReference type="EMBL" id="LWMH01000001">
    <property type="protein sequence ID" value="KZS48532.1"/>
    <property type="molecule type" value="Genomic_DNA"/>
</dbReference>
<evidence type="ECO:0000256" key="2">
    <source>
        <dbReference type="ARBA" id="ARBA00008417"/>
    </source>
</evidence>
<keyword evidence="12" id="KW-1185">Reference proteome</keyword>
<dbReference type="InterPro" id="IPR048279">
    <property type="entry name" value="MdtK-like"/>
</dbReference>
<sequence length="453" mass="49344">MSTTEQQQQNILDTQSTGKVFLRYLIPSLVGMVLMAVNIVVDGIMVGNKLGAAALAGVNISGPVYTIFVAMSILIGIGGATLYSQSMGASNPDRARFIFTHSVTLILLFTIVVGGIAFLFHGQLVYLLGANAETAPFASDYMNVFLTLGFIFTLENALSIFIRNDGNPTLAMLALIVTAVSNVIFNFVILYVLELGIREIAFGTIAAAFLGLLVLGTHFFKKSSNLKLQKFRFDKKLFILTLTFGFPSFLAELGISVFTIAHNIVFSRLAGTEGVAAFSIVNYVHGIMLLLFLGMGSAIQPLVSYYHGGQKHDRKRETVRIATWTAIGTGAAFTMIGQIAAAPIVNIFGDFSADIQNMATSGIRIFFIAYLVMGINFIMMTYFQSIGKVKMAAWITAGREIFFLLIFLSILPALFGIQAAWLAVPISEFVMLITIIIYVKRQGHYFGKQGTIL</sequence>
<evidence type="ECO:0000256" key="6">
    <source>
        <dbReference type="ARBA" id="ARBA00022692"/>
    </source>
</evidence>
<dbReference type="InterPro" id="IPR002528">
    <property type="entry name" value="MATE_fam"/>
</dbReference>
<evidence type="ECO:0000256" key="10">
    <source>
        <dbReference type="SAM" id="Phobius"/>
    </source>
</evidence>
<dbReference type="GO" id="GO:0042910">
    <property type="term" value="F:xenobiotic transmembrane transporter activity"/>
    <property type="evidence" value="ECO:0007669"/>
    <property type="project" value="InterPro"/>
</dbReference>
<feature type="transmembrane region" description="Helical" evidence="10">
    <location>
        <begin position="21"/>
        <end position="44"/>
    </location>
</feature>
<comment type="similarity">
    <text evidence="2">Belongs to the multi antimicrobial extrusion (MATE) (TC 2.A.66.1) family. MepA subfamily.</text>
</comment>
<evidence type="ECO:0000256" key="8">
    <source>
        <dbReference type="ARBA" id="ARBA00023136"/>
    </source>
</evidence>
<keyword evidence="5" id="KW-1003">Cell membrane</keyword>
<dbReference type="KEGG" id="pglu:A3958_21905"/>
<keyword evidence="9" id="KW-0046">Antibiotic resistance</keyword>
<dbReference type="Proteomes" id="UP000076796">
    <property type="component" value="Unassembled WGS sequence"/>
</dbReference>
<dbReference type="GO" id="GO:0046677">
    <property type="term" value="P:response to antibiotic"/>
    <property type="evidence" value="ECO:0007669"/>
    <property type="project" value="UniProtKB-KW"/>
</dbReference>
<feature type="transmembrane region" description="Helical" evidence="10">
    <location>
        <begin position="324"/>
        <end position="349"/>
    </location>
</feature>
<evidence type="ECO:0000313" key="12">
    <source>
        <dbReference type="Proteomes" id="UP000076796"/>
    </source>
</evidence>